<organism evidence="1 2">
    <name type="scientific">Chryseobacterium glaciei</name>
    <dbReference type="NCBI Taxonomy" id="1685010"/>
    <lineage>
        <taxon>Bacteria</taxon>
        <taxon>Pseudomonadati</taxon>
        <taxon>Bacteroidota</taxon>
        <taxon>Flavobacteriia</taxon>
        <taxon>Flavobacteriales</taxon>
        <taxon>Weeksellaceae</taxon>
        <taxon>Chryseobacterium group</taxon>
        <taxon>Chryseobacterium</taxon>
    </lineage>
</organism>
<protein>
    <submittedName>
        <fullName evidence="1">Uncharacterized protein</fullName>
    </submittedName>
</protein>
<name>A0A172XTK1_9FLAO</name>
<gene>
    <name evidence="1" type="ORF">A0O34_07020</name>
</gene>
<accession>A0A172XTK1</accession>
<keyword evidence="2" id="KW-1185">Reference proteome</keyword>
<proteinExistence type="predicted"/>
<dbReference type="KEGG" id="chh:A0O34_07020"/>
<dbReference type="Proteomes" id="UP000077824">
    <property type="component" value="Chromosome"/>
</dbReference>
<dbReference type="EMBL" id="CP015199">
    <property type="protein sequence ID" value="ANF50281.1"/>
    <property type="molecule type" value="Genomic_DNA"/>
</dbReference>
<sequence>MKIKITKIIDHGHNDERIVLDITEDTDIGEYLVMDTTYTVQGQVSNKVRHPYWFPDKKVKKNDHIVLYTKKGNESSTVNPNGSTSYFFYWGLNSNVWNNDGDCALLLHVDQWIHHRVTIKNKEK</sequence>
<evidence type="ECO:0000313" key="1">
    <source>
        <dbReference type="EMBL" id="ANF50281.1"/>
    </source>
</evidence>
<reference evidence="1 2" key="1">
    <citation type="submission" date="2016-04" db="EMBL/GenBank/DDBJ databases">
        <title>Complete Genome Sequence of Chryseobacterium sp. IHBB 10212.</title>
        <authorList>
            <person name="Pal M."/>
            <person name="Swarnkar M.K."/>
            <person name="Kaushal K."/>
            <person name="Chhibber S."/>
            <person name="Singh A.K."/>
            <person name="Gulati A."/>
        </authorList>
    </citation>
    <scope>NUCLEOTIDE SEQUENCE [LARGE SCALE GENOMIC DNA]</scope>
    <source>
        <strain evidence="1 2">IHBB 10212</strain>
    </source>
</reference>
<dbReference type="RefSeq" id="WP_066752993.1">
    <property type="nucleotide sequence ID" value="NZ_CP015199.1"/>
</dbReference>
<evidence type="ECO:0000313" key="2">
    <source>
        <dbReference type="Proteomes" id="UP000077824"/>
    </source>
</evidence>
<dbReference type="AlphaFoldDB" id="A0A172XTK1"/>
<dbReference type="OrthoDB" id="2086912at2"/>